<name>F8AMK5_METOI</name>
<dbReference type="GeneID" id="69064551"/>
<dbReference type="RefSeq" id="WP_013866231.1">
    <property type="nucleotide sequence ID" value="NC_015636.1"/>
</dbReference>
<dbReference type="EMBL" id="CP002792">
    <property type="protein sequence ID" value="AEH06045.1"/>
    <property type="molecule type" value="Genomic_DNA"/>
</dbReference>
<dbReference type="KEGG" id="mok:Metok_0047"/>
<sequence>MNKILYVHNADFSKPCANRIQVLNMCKAFEKIGVSITLISFNCDKNIIKKSIMKILIIIQFL</sequence>
<gene>
    <name evidence="1" type="ordered locus">Metok_0047</name>
</gene>
<evidence type="ECO:0000313" key="1">
    <source>
        <dbReference type="EMBL" id="AEH06045.1"/>
    </source>
</evidence>
<organism evidence="1 2">
    <name type="scientific">Methanothermococcus okinawensis (strain DSM 14208 / JCM 11175 / IH1)</name>
    <dbReference type="NCBI Taxonomy" id="647113"/>
    <lineage>
        <taxon>Archaea</taxon>
        <taxon>Methanobacteriati</taxon>
        <taxon>Methanobacteriota</taxon>
        <taxon>Methanomada group</taxon>
        <taxon>Methanococci</taxon>
        <taxon>Methanococcales</taxon>
        <taxon>Methanococcaceae</taxon>
        <taxon>Methanothermococcus</taxon>
    </lineage>
</organism>
<dbReference type="STRING" id="647113.Metok_0047"/>
<evidence type="ECO:0000313" key="2">
    <source>
        <dbReference type="Proteomes" id="UP000009296"/>
    </source>
</evidence>
<proteinExistence type="predicted"/>
<dbReference type="AlphaFoldDB" id="F8AMK5"/>
<dbReference type="Proteomes" id="UP000009296">
    <property type="component" value="Chromosome"/>
</dbReference>
<accession>F8AMK5</accession>
<reference evidence="1" key="1">
    <citation type="submission" date="2011-05" db="EMBL/GenBank/DDBJ databases">
        <title>Complete sequence of chromosome of Methanothermococcus okinawensis IH1.</title>
        <authorList>
            <consortium name="US DOE Joint Genome Institute"/>
            <person name="Lucas S."/>
            <person name="Han J."/>
            <person name="Lapidus A."/>
            <person name="Cheng J.-F."/>
            <person name="Goodwin L."/>
            <person name="Pitluck S."/>
            <person name="Peters L."/>
            <person name="Mikhailova N."/>
            <person name="Held B."/>
            <person name="Han C."/>
            <person name="Tapia R."/>
            <person name="Land M."/>
            <person name="Hauser L."/>
            <person name="Kyrpides N."/>
            <person name="Ivanova N."/>
            <person name="Pagani I."/>
            <person name="Sieprawska-Lupa M."/>
            <person name="Takai K."/>
            <person name="Miyazaki J."/>
            <person name="Whitman W."/>
            <person name="Woyke T."/>
        </authorList>
    </citation>
    <scope>NUCLEOTIDE SEQUENCE</scope>
    <source>
        <strain evidence="1">IH1</strain>
    </source>
</reference>
<dbReference type="HOGENOM" id="CLU_2893280_0_0_2"/>
<keyword evidence="2" id="KW-1185">Reference proteome</keyword>
<protein>
    <submittedName>
        <fullName evidence="1">Uncharacterized protein</fullName>
    </submittedName>
</protein>